<dbReference type="Pfam" id="PF04082">
    <property type="entry name" value="Fungal_trans"/>
    <property type="match status" value="1"/>
</dbReference>
<evidence type="ECO:0000313" key="4">
    <source>
        <dbReference type="EMBL" id="KAJ5201789.1"/>
    </source>
</evidence>
<reference evidence="4" key="2">
    <citation type="journal article" date="2023" name="IMA Fungus">
        <title>Comparative genomic study of the Penicillium genus elucidates a diverse pangenome and 15 lateral gene transfer events.</title>
        <authorList>
            <person name="Petersen C."/>
            <person name="Sorensen T."/>
            <person name="Nielsen M.R."/>
            <person name="Sondergaard T.E."/>
            <person name="Sorensen J.L."/>
            <person name="Fitzpatrick D.A."/>
            <person name="Frisvad J.C."/>
            <person name="Nielsen K.L."/>
        </authorList>
    </citation>
    <scope>NUCLEOTIDE SEQUENCE</scope>
    <source>
        <strain evidence="4">IBT 15544</strain>
    </source>
</reference>
<feature type="domain" description="Xylanolytic transcriptional activator regulatory" evidence="3">
    <location>
        <begin position="249"/>
        <end position="320"/>
    </location>
</feature>
<dbReference type="GO" id="GO:0008270">
    <property type="term" value="F:zinc ion binding"/>
    <property type="evidence" value="ECO:0007669"/>
    <property type="project" value="InterPro"/>
</dbReference>
<dbReference type="RefSeq" id="XP_058307705.1">
    <property type="nucleotide sequence ID" value="XM_058453514.1"/>
</dbReference>
<reference evidence="4" key="1">
    <citation type="submission" date="2022-12" db="EMBL/GenBank/DDBJ databases">
        <authorList>
            <person name="Petersen C."/>
        </authorList>
    </citation>
    <scope>NUCLEOTIDE SEQUENCE</scope>
    <source>
        <strain evidence="4">IBT 15544</strain>
    </source>
</reference>
<name>A0A9W9MIA0_9EURO</name>
<dbReference type="GeneID" id="83180815"/>
<evidence type="ECO:0000259" key="3">
    <source>
        <dbReference type="SMART" id="SM00906"/>
    </source>
</evidence>
<keyword evidence="1" id="KW-0539">Nucleus</keyword>
<evidence type="ECO:0000256" key="1">
    <source>
        <dbReference type="ARBA" id="ARBA00023242"/>
    </source>
</evidence>
<dbReference type="CDD" id="cd12148">
    <property type="entry name" value="fungal_TF_MHR"/>
    <property type="match status" value="1"/>
</dbReference>
<keyword evidence="5" id="KW-1185">Reference proteome</keyword>
<dbReference type="PANTHER" id="PTHR46910">
    <property type="entry name" value="TRANSCRIPTION FACTOR PDR1"/>
    <property type="match status" value="1"/>
</dbReference>
<gene>
    <name evidence="4" type="ORF">N7498_006452</name>
</gene>
<dbReference type="PANTHER" id="PTHR46910:SF5">
    <property type="entry name" value="ZN(II)2CYS6 TRANSCRIPTION FACTOR (EUROFUNG)"/>
    <property type="match status" value="1"/>
</dbReference>
<evidence type="ECO:0000313" key="5">
    <source>
        <dbReference type="Proteomes" id="UP001150904"/>
    </source>
</evidence>
<dbReference type="EMBL" id="JAPQKR010000013">
    <property type="protein sequence ID" value="KAJ5201789.1"/>
    <property type="molecule type" value="Genomic_DNA"/>
</dbReference>
<protein>
    <recommendedName>
        <fullName evidence="3">Xylanolytic transcriptional activator regulatory domain-containing protein</fullName>
    </recommendedName>
</protein>
<dbReference type="InterPro" id="IPR007219">
    <property type="entry name" value="XnlR_reg_dom"/>
</dbReference>
<feature type="region of interest" description="Disordered" evidence="2">
    <location>
        <begin position="1"/>
        <end position="20"/>
    </location>
</feature>
<dbReference type="Proteomes" id="UP001150904">
    <property type="component" value="Unassembled WGS sequence"/>
</dbReference>
<dbReference type="InterPro" id="IPR050987">
    <property type="entry name" value="AtrR-like"/>
</dbReference>
<dbReference type="GO" id="GO:0006351">
    <property type="term" value="P:DNA-templated transcription"/>
    <property type="evidence" value="ECO:0007669"/>
    <property type="project" value="InterPro"/>
</dbReference>
<dbReference type="GO" id="GO:0003700">
    <property type="term" value="F:DNA-binding transcription factor activity"/>
    <property type="evidence" value="ECO:0007669"/>
    <property type="project" value="InterPro"/>
</dbReference>
<dbReference type="SMART" id="SM00906">
    <property type="entry name" value="Fungal_trans"/>
    <property type="match status" value="1"/>
</dbReference>
<organism evidence="4 5">
    <name type="scientific">Penicillium cinerascens</name>
    <dbReference type="NCBI Taxonomy" id="70096"/>
    <lineage>
        <taxon>Eukaryota</taxon>
        <taxon>Fungi</taxon>
        <taxon>Dikarya</taxon>
        <taxon>Ascomycota</taxon>
        <taxon>Pezizomycotina</taxon>
        <taxon>Eurotiomycetes</taxon>
        <taxon>Eurotiomycetidae</taxon>
        <taxon>Eurotiales</taxon>
        <taxon>Aspergillaceae</taxon>
        <taxon>Penicillium</taxon>
    </lineage>
</organism>
<dbReference type="GO" id="GO:0003677">
    <property type="term" value="F:DNA binding"/>
    <property type="evidence" value="ECO:0007669"/>
    <property type="project" value="InterPro"/>
</dbReference>
<proteinExistence type="predicted"/>
<evidence type="ECO:0000256" key="2">
    <source>
        <dbReference type="SAM" id="MobiDB-lite"/>
    </source>
</evidence>
<comment type="caution">
    <text evidence="4">The sequence shown here is derived from an EMBL/GenBank/DDBJ whole genome shotgun (WGS) entry which is preliminary data.</text>
</comment>
<accession>A0A9W9MIA0</accession>
<dbReference type="OrthoDB" id="103819at2759"/>
<sequence>MKTYPHPHLGPTESVDEETLASPEHTIPFDLRCSASEVTDHPEFSSDFGGNSSITAQSAYATEFLETAVSRSGLQTVDPEIKSALATLKQIAHIHEIQRLSTAMRFPNERPIPKAGLPGLPMPPHQAVLSILRNIKVNTPLCFQLSSPFITVEYFIEKCRAVYFSTEPFSDATFIIVNGKLSHILYEYTLTTQSPDAKREFTDYYNICRCNLETALSNIRLLVPPKKESVEALLLGTVHSIDLCKPSLAWSFISAAAAVCQTLGYHRSLLKDDISASDQEASRNLFLSVYIFDKSLSLRLGRASSIRDHDISLPFNLDLNCSDPIMGMFSLWVDFAKVQDKVYTELYSPVALSQPERDRILHASRLASDMRRIIAKSSKPINQNSDEESIFQFILRQSNEISHLSTLTLIYRAIPAPDNSDSTFVADCVETARAALESHESCIAQLKKADDRIKASYTHWSIFYAPFIPFMVIFCHVIELSDSSDLHRLEDFVLSLQHLGSLSDPARRLHQLCQLLAKVARLYIDAKAQSHEDQSIALAGQEFDFYLSTLGLAHSAVPDGVDPSLRTVASQSLPLIPSSEDSLGGLSSTSRNSYLTDWFSGNQHMMGLLEEDLSILRPSMED</sequence>
<dbReference type="AlphaFoldDB" id="A0A9W9MIA0"/>